<name>A0ABN9RAC7_9DINO</name>
<dbReference type="PROSITE" id="PS00108">
    <property type="entry name" value="PROTEIN_KINASE_ST"/>
    <property type="match status" value="1"/>
</dbReference>
<dbReference type="Proteomes" id="UP001189429">
    <property type="component" value="Unassembled WGS sequence"/>
</dbReference>
<comment type="catalytic activity">
    <reaction evidence="7">
        <text>L-seryl-[protein] + ATP = O-phospho-L-seryl-[protein] + ADP + H(+)</text>
        <dbReference type="Rhea" id="RHEA:17989"/>
        <dbReference type="Rhea" id="RHEA-COMP:9863"/>
        <dbReference type="Rhea" id="RHEA-COMP:11604"/>
        <dbReference type="ChEBI" id="CHEBI:15378"/>
        <dbReference type="ChEBI" id="CHEBI:29999"/>
        <dbReference type="ChEBI" id="CHEBI:30616"/>
        <dbReference type="ChEBI" id="CHEBI:83421"/>
        <dbReference type="ChEBI" id="CHEBI:456216"/>
        <dbReference type="EC" id="2.7.12.2"/>
    </reaction>
</comment>
<dbReference type="PANTHER" id="PTHR48013:SF9">
    <property type="entry name" value="DUAL SPECIFICITY MITOGEN-ACTIVATED PROTEIN KINASE KINASE 5"/>
    <property type="match status" value="1"/>
</dbReference>
<feature type="region of interest" description="Disordered" evidence="12">
    <location>
        <begin position="189"/>
        <end position="219"/>
    </location>
</feature>
<keyword evidence="11" id="KW-0175">Coiled coil</keyword>
<evidence type="ECO:0000256" key="1">
    <source>
        <dbReference type="ARBA" id="ARBA00022679"/>
    </source>
</evidence>
<dbReference type="Pfam" id="PF14976">
    <property type="entry name" value="YPEH2ZP"/>
    <property type="match status" value="1"/>
</dbReference>
<evidence type="ECO:0000256" key="5">
    <source>
        <dbReference type="ARBA" id="ARBA00038035"/>
    </source>
</evidence>
<dbReference type="PROSITE" id="PS50011">
    <property type="entry name" value="PROTEIN_KINASE_DOM"/>
    <property type="match status" value="1"/>
</dbReference>
<evidence type="ECO:0000256" key="4">
    <source>
        <dbReference type="ARBA" id="ARBA00022840"/>
    </source>
</evidence>
<accession>A0ABN9RAC7</accession>
<evidence type="ECO:0000256" key="12">
    <source>
        <dbReference type="SAM" id="MobiDB-lite"/>
    </source>
</evidence>
<dbReference type="PROSITE" id="PS00107">
    <property type="entry name" value="PROTEIN_KINASE_ATP"/>
    <property type="match status" value="1"/>
</dbReference>
<keyword evidence="15" id="KW-1185">Reference proteome</keyword>
<protein>
    <recommendedName>
        <fullName evidence="6">mitogen-activated protein kinase kinase</fullName>
        <ecNumber evidence="6">2.7.12.2</ecNumber>
    </recommendedName>
</protein>
<evidence type="ECO:0000256" key="11">
    <source>
        <dbReference type="SAM" id="Coils"/>
    </source>
</evidence>
<dbReference type="PANTHER" id="PTHR48013">
    <property type="entry name" value="DUAL SPECIFICITY MITOGEN-ACTIVATED PROTEIN KINASE KINASE 5-RELATED"/>
    <property type="match status" value="1"/>
</dbReference>
<gene>
    <name evidence="14" type="ORF">PCOR1329_LOCUS18735</name>
</gene>
<dbReference type="InterPro" id="IPR011009">
    <property type="entry name" value="Kinase-like_dom_sf"/>
</dbReference>
<comment type="catalytic activity">
    <reaction evidence="8">
        <text>L-threonyl-[protein] + ATP = O-phospho-L-threonyl-[protein] + ADP + H(+)</text>
        <dbReference type="Rhea" id="RHEA:46608"/>
        <dbReference type="Rhea" id="RHEA-COMP:11060"/>
        <dbReference type="Rhea" id="RHEA-COMP:11605"/>
        <dbReference type="ChEBI" id="CHEBI:15378"/>
        <dbReference type="ChEBI" id="CHEBI:30013"/>
        <dbReference type="ChEBI" id="CHEBI:30616"/>
        <dbReference type="ChEBI" id="CHEBI:61977"/>
        <dbReference type="ChEBI" id="CHEBI:456216"/>
        <dbReference type="EC" id="2.7.12.2"/>
    </reaction>
</comment>
<keyword evidence="1" id="KW-0808">Transferase</keyword>
<comment type="caution">
    <text evidence="14">The sequence shown here is derived from an EMBL/GenBank/DDBJ whole genome shotgun (WGS) entry which is preliminary data.</text>
</comment>
<dbReference type="EMBL" id="CAUYUJ010005914">
    <property type="protein sequence ID" value="CAK0815454.1"/>
    <property type="molecule type" value="Genomic_DNA"/>
</dbReference>
<proteinExistence type="inferred from homology"/>
<dbReference type="EC" id="2.7.12.2" evidence="6"/>
<evidence type="ECO:0000259" key="13">
    <source>
        <dbReference type="PROSITE" id="PS50011"/>
    </source>
</evidence>
<keyword evidence="3" id="KW-0418">Kinase</keyword>
<evidence type="ECO:0000256" key="3">
    <source>
        <dbReference type="ARBA" id="ARBA00022777"/>
    </source>
</evidence>
<evidence type="ECO:0000256" key="7">
    <source>
        <dbReference type="ARBA" id="ARBA00049014"/>
    </source>
</evidence>
<evidence type="ECO:0000256" key="8">
    <source>
        <dbReference type="ARBA" id="ARBA00049299"/>
    </source>
</evidence>
<feature type="compositionally biased region" description="Low complexity" evidence="12">
    <location>
        <begin position="42"/>
        <end position="53"/>
    </location>
</feature>
<comment type="similarity">
    <text evidence="5">Belongs to the protein kinase superfamily. STE Ser/Thr protein kinase family. MAP kinase kinase subfamily.</text>
</comment>
<dbReference type="SMART" id="SM00220">
    <property type="entry name" value="S_TKc"/>
    <property type="match status" value="1"/>
</dbReference>
<dbReference type="SUPFAM" id="SSF56112">
    <property type="entry name" value="Protein kinase-like (PK-like)"/>
    <property type="match status" value="1"/>
</dbReference>
<sequence>MMEQSGEDQRSRRASRAWLLTAAGGLLPSPDAEEEHRRLRARAAGPPLGRQPSASPPPPQLSASPRVLAGSGCFGVAGEPQPVVRLSCASCGEALSERGLCVQLVLDPDTKLFSTDTRPGGIVEQGPVGVVPGQCLCRIQDFACGCGLRVGYHLAQPCKACGPRQDAHSHRWFFSARCVRAEPLRSPARQPLTWPARHPSVLADSGDENQPPAGAVPALPALRAPGLEGKAFGGASFWPLAEANGRRGPEEPLEIGGPAIKEGQARLAETSLLASRAAAADAEARAAEAAAAGAAAERRAAEAEAARAGALRAAAAAEARAAEAEAARAAAEARLAQTPNPPSNQDGASMLGLQRVLRRRVEALLAQQGAGLTSGRLALGVTSAWPDAHRDAQRDAQHIARPDAHGDAQRDAQHIARPDAHCDVQFGTHPDAHRASASPFHLTGSAFICRHGSDRVVNMCGEEPDGEARLRRRDKQFRGCMAIYQATKYGMAGRIITWQVHPCAIPTTYVGTIAMRCNLGVQDQRRNWADPSDLEPPADLSKGAPDCARGNYLQRFPGISIGRQEQFGWMNFRGAIDHNRRAVVTFTDWHEALKQLDEMSPDGVDGPPSGPQRPSSDAGDDAAAPASGWEGDPDAETDLVRHLYEAGNRTVVAMFVDAHSAGYYMNSYTAKVKPTTGAVFERLLTRVRRLSDEWREADAAARCGGDGAAAKGHQSICRRSIQALSRFETCSRRASWKIGFEVLCPMLFGHLCFSTRRRWNACARKAAWLAGEAWRGACGQLAAQEGGEELCRPACAMSDGSEVDLPPGWPRRVRDGWFVCAGPEVEECNSLALLEHELKKRRSGEANVAAGLAASALSKFREERKDGAVEDEGEQGQGAGAANDGGPCAAPAGRRYEALVLSQLNEWLRLGDDPIVRDMNLCVYSMWVYRVEEKFAARARGARAAGAGAMPTWGAGDGDFSDLQLELPTNTEEAVVNESWAVSEEGTLRHRVTGIHISEHGLQDGKNVLDSINPEDIEVDQLKMLGRGAGGIVAKGLYRPTGQILAVKVVRVEDKAKRSQLINELHNLLRIAKSPFLIPAGVADVLAGFFGKCCSCWPLEVLVPRLYHAYVHKDTGCVNVALEYMDYGSLADVKNKVATVPENILALMMMQILEGLKTLHLSYVVHRDVKLGNILVNSKGFVKVTDFGISKKLGDAEFCDTFVGTATHMSPERVLGEDYPQGLRPRPSDHGSES</sequence>
<feature type="region of interest" description="Disordered" evidence="12">
    <location>
        <begin position="598"/>
        <end position="634"/>
    </location>
</feature>
<feature type="coiled-coil region" evidence="11">
    <location>
        <begin position="284"/>
        <end position="334"/>
    </location>
</feature>
<feature type="region of interest" description="Disordered" evidence="12">
    <location>
        <begin position="23"/>
        <end position="62"/>
    </location>
</feature>
<keyword evidence="2 10" id="KW-0547">Nucleotide-binding</keyword>
<dbReference type="InterPro" id="IPR000719">
    <property type="entry name" value="Prot_kinase_dom"/>
</dbReference>
<evidence type="ECO:0000256" key="6">
    <source>
        <dbReference type="ARBA" id="ARBA00038999"/>
    </source>
</evidence>
<dbReference type="Pfam" id="PF00069">
    <property type="entry name" value="Pkinase"/>
    <property type="match status" value="1"/>
</dbReference>
<feature type="region of interest" description="Disordered" evidence="12">
    <location>
        <begin position="863"/>
        <end position="886"/>
    </location>
</feature>
<dbReference type="Gene3D" id="3.30.200.20">
    <property type="entry name" value="Phosphorylase Kinase, domain 1"/>
    <property type="match status" value="1"/>
</dbReference>
<feature type="compositionally biased region" description="Low complexity" evidence="12">
    <location>
        <begin position="614"/>
        <end position="628"/>
    </location>
</feature>
<feature type="region of interest" description="Disordered" evidence="12">
    <location>
        <begin position="1214"/>
        <end position="1234"/>
    </location>
</feature>
<comment type="catalytic activity">
    <reaction evidence="9">
        <text>L-tyrosyl-[protein] + ATP = O-phospho-L-tyrosyl-[protein] + ADP + H(+)</text>
        <dbReference type="Rhea" id="RHEA:10596"/>
        <dbReference type="Rhea" id="RHEA-COMP:10136"/>
        <dbReference type="Rhea" id="RHEA-COMP:20101"/>
        <dbReference type="ChEBI" id="CHEBI:15378"/>
        <dbReference type="ChEBI" id="CHEBI:30616"/>
        <dbReference type="ChEBI" id="CHEBI:46858"/>
        <dbReference type="ChEBI" id="CHEBI:61978"/>
        <dbReference type="ChEBI" id="CHEBI:456216"/>
        <dbReference type="EC" id="2.7.12.2"/>
    </reaction>
</comment>
<keyword evidence="4 10" id="KW-0067">ATP-binding</keyword>
<feature type="domain" description="Protein kinase" evidence="13">
    <location>
        <begin position="1019"/>
        <end position="1234"/>
    </location>
</feature>
<evidence type="ECO:0000313" key="15">
    <source>
        <dbReference type="Proteomes" id="UP001189429"/>
    </source>
</evidence>
<evidence type="ECO:0000256" key="9">
    <source>
        <dbReference type="ARBA" id="ARBA00051693"/>
    </source>
</evidence>
<reference evidence="14" key="1">
    <citation type="submission" date="2023-10" db="EMBL/GenBank/DDBJ databases">
        <authorList>
            <person name="Chen Y."/>
            <person name="Shah S."/>
            <person name="Dougan E. K."/>
            <person name="Thang M."/>
            <person name="Chan C."/>
        </authorList>
    </citation>
    <scope>NUCLEOTIDE SEQUENCE [LARGE SCALE GENOMIC DNA]</scope>
</reference>
<dbReference type="InterPro" id="IPR017441">
    <property type="entry name" value="Protein_kinase_ATP_BS"/>
</dbReference>
<feature type="binding site" evidence="10">
    <location>
        <position position="1048"/>
    </location>
    <ligand>
        <name>ATP</name>
        <dbReference type="ChEBI" id="CHEBI:30616"/>
    </ligand>
</feature>
<dbReference type="Gene3D" id="1.10.510.10">
    <property type="entry name" value="Transferase(Phosphotransferase) domain 1"/>
    <property type="match status" value="1"/>
</dbReference>
<evidence type="ECO:0000256" key="10">
    <source>
        <dbReference type="PROSITE-ProRule" id="PRU10141"/>
    </source>
</evidence>
<evidence type="ECO:0000256" key="2">
    <source>
        <dbReference type="ARBA" id="ARBA00022741"/>
    </source>
</evidence>
<dbReference type="InterPro" id="IPR026768">
    <property type="entry name" value="YPEH2ZP"/>
</dbReference>
<dbReference type="InterPro" id="IPR008271">
    <property type="entry name" value="Ser/Thr_kinase_AS"/>
</dbReference>
<organism evidence="14 15">
    <name type="scientific">Prorocentrum cordatum</name>
    <dbReference type="NCBI Taxonomy" id="2364126"/>
    <lineage>
        <taxon>Eukaryota</taxon>
        <taxon>Sar</taxon>
        <taxon>Alveolata</taxon>
        <taxon>Dinophyceae</taxon>
        <taxon>Prorocentrales</taxon>
        <taxon>Prorocentraceae</taxon>
        <taxon>Prorocentrum</taxon>
    </lineage>
</organism>
<evidence type="ECO:0000313" key="14">
    <source>
        <dbReference type="EMBL" id="CAK0815454.1"/>
    </source>
</evidence>